<protein>
    <submittedName>
        <fullName evidence="2">Uncharacterized protein</fullName>
    </submittedName>
</protein>
<keyword evidence="3" id="KW-1185">Reference proteome</keyword>
<gene>
    <name evidence="2" type="ORF">JOF35_002852</name>
</gene>
<feature type="compositionally biased region" description="Low complexity" evidence="1">
    <location>
        <begin position="186"/>
        <end position="195"/>
    </location>
</feature>
<evidence type="ECO:0000256" key="1">
    <source>
        <dbReference type="SAM" id="MobiDB-lite"/>
    </source>
</evidence>
<sequence>MAGAARGRCGRLLSSVRCRATVGGLGAPCGDVCSVSCVRSSVFGRGARRGRPGADRPAVRRDLGRRSQKPLPAATSTGPAPGGGAALPPPCSAAQSRRRRETKAAPDRAEHLRAPGSRFVSPGTPLPAWSDCSGYPDCSGLADRHDVGCHPGNSRVSRNTPRCHPDTPCQPGHPAYPGPGPRPPSRDSGPQAGTRPPGPRPWTGPRAGRAASGSARTAGLRLGPPGPSLGPGQPLAAPVRASPSQPRFGSAPLRAGSGQPLAGQDAQAPAHGQPRSGSG</sequence>
<feature type="compositionally biased region" description="Basic and acidic residues" evidence="1">
    <location>
        <begin position="102"/>
        <end position="113"/>
    </location>
</feature>
<feature type="compositionally biased region" description="Basic and acidic residues" evidence="1">
    <location>
        <begin position="52"/>
        <end position="65"/>
    </location>
</feature>
<proteinExistence type="predicted"/>
<feature type="compositionally biased region" description="Pro residues" evidence="1">
    <location>
        <begin position="174"/>
        <end position="183"/>
    </location>
</feature>
<feature type="region of interest" description="Disordered" evidence="1">
    <location>
        <begin position="45"/>
        <end position="123"/>
    </location>
</feature>
<accession>A0ABT9KQ61</accession>
<dbReference type="Proteomes" id="UP001234880">
    <property type="component" value="Unassembled WGS sequence"/>
</dbReference>
<reference evidence="2 3" key="1">
    <citation type="submission" date="2023-07" db="EMBL/GenBank/DDBJ databases">
        <title>Sequencing the genomes of 1000 actinobacteria strains.</title>
        <authorList>
            <person name="Klenk H.-P."/>
        </authorList>
    </citation>
    <scope>NUCLEOTIDE SEQUENCE [LARGE SCALE GENOMIC DNA]</scope>
    <source>
        <strain evidence="2 3">DSM 41600</strain>
    </source>
</reference>
<evidence type="ECO:0000313" key="2">
    <source>
        <dbReference type="EMBL" id="MDP9610575.1"/>
    </source>
</evidence>
<name>A0ABT9KQ61_9ACTN</name>
<organism evidence="2 3">
    <name type="scientific">Streptomyces demainii</name>
    <dbReference type="NCBI Taxonomy" id="588122"/>
    <lineage>
        <taxon>Bacteria</taxon>
        <taxon>Bacillati</taxon>
        <taxon>Actinomycetota</taxon>
        <taxon>Actinomycetes</taxon>
        <taxon>Kitasatosporales</taxon>
        <taxon>Streptomycetaceae</taxon>
        <taxon>Streptomyces</taxon>
    </lineage>
</organism>
<feature type="compositionally biased region" description="Low complexity" evidence="1">
    <location>
        <begin position="203"/>
        <end position="223"/>
    </location>
</feature>
<dbReference type="EMBL" id="JAURUE010000001">
    <property type="protein sequence ID" value="MDP9610575.1"/>
    <property type="molecule type" value="Genomic_DNA"/>
</dbReference>
<comment type="caution">
    <text evidence="2">The sequence shown here is derived from an EMBL/GenBank/DDBJ whole genome shotgun (WGS) entry which is preliminary data.</text>
</comment>
<feature type="compositionally biased region" description="Low complexity" evidence="1">
    <location>
        <begin position="70"/>
        <end position="79"/>
    </location>
</feature>
<feature type="region of interest" description="Disordered" evidence="1">
    <location>
        <begin position="144"/>
        <end position="279"/>
    </location>
</feature>
<evidence type="ECO:0000313" key="3">
    <source>
        <dbReference type="Proteomes" id="UP001234880"/>
    </source>
</evidence>